<dbReference type="PANTHER" id="PTHR43394:SF1">
    <property type="entry name" value="ATP-BINDING CASSETTE SUB-FAMILY B MEMBER 10, MITOCHONDRIAL"/>
    <property type="match status" value="1"/>
</dbReference>
<dbReference type="Gene3D" id="3.40.50.300">
    <property type="entry name" value="P-loop containing nucleotide triphosphate hydrolases"/>
    <property type="match status" value="1"/>
</dbReference>
<accession>X0SMU0</accession>
<dbReference type="AlphaFoldDB" id="X0SMU0"/>
<dbReference type="GO" id="GO:0090374">
    <property type="term" value="P:oligopeptide export from mitochondrion"/>
    <property type="evidence" value="ECO:0007669"/>
    <property type="project" value="TreeGrafter"/>
</dbReference>
<dbReference type="GO" id="GO:0015421">
    <property type="term" value="F:ABC-type oligopeptide transporter activity"/>
    <property type="evidence" value="ECO:0007669"/>
    <property type="project" value="TreeGrafter"/>
</dbReference>
<proteinExistence type="predicted"/>
<dbReference type="SUPFAM" id="SSF52540">
    <property type="entry name" value="P-loop containing nucleoside triphosphate hydrolases"/>
    <property type="match status" value="1"/>
</dbReference>
<dbReference type="EMBL" id="BARS01000773">
    <property type="protein sequence ID" value="GAF82388.1"/>
    <property type="molecule type" value="Genomic_DNA"/>
</dbReference>
<dbReference type="InterPro" id="IPR003439">
    <property type="entry name" value="ABC_transporter-like_ATP-bd"/>
</dbReference>
<dbReference type="GO" id="GO:0005524">
    <property type="term" value="F:ATP binding"/>
    <property type="evidence" value="ECO:0007669"/>
    <property type="project" value="InterPro"/>
</dbReference>
<organism evidence="2">
    <name type="scientific">marine sediment metagenome</name>
    <dbReference type="NCBI Taxonomy" id="412755"/>
    <lineage>
        <taxon>unclassified sequences</taxon>
        <taxon>metagenomes</taxon>
        <taxon>ecological metagenomes</taxon>
    </lineage>
</organism>
<dbReference type="GO" id="GO:0005743">
    <property type="term" value="C:mitochondrial inner membrane"/>
    <property type="evidence" value="ECO:0007669"/>
    <property type="project" value="TreeGrafter"/>
</dbReference>
<comment type="caution">
    <text evidence="2">The sequence shown here is derived from an EMBL/GenBank/DDBJ whole genome shotgun (WGS) entry which is preliminary data.</text>
</comment>
<sequence>RPEFALGQRQRISIARAILVKPAILLLDEPASALDAESERLLQKAIGELTGGPSILVVAHRLSTIMKADRIYVLEGGRIIESGTFEALLALDGRFRQLYDMQYKNEA</sequence>
<dbReference type="Pfam" id="PF00005">
    <property type="entry name" value="ABC_tran"/>
    <property type="match status" value="1"/>
</dbReference>
<evidence type="ECO:0000313" key="2">
    <source>
        <dbReference type="EMBL" id="GAF82388.1"/>
    </source>
</evidence>
<dbReference type="GO" id="GO:0016887">
    <property type="term" value="F:ATP hydrolysis activity"/>
    <property type="evidence" value="ECO:0007669"/>
    <property type="project" value="InterPro"/>
</dbReference>
<reference evidence="2" key="1">
    <citation type="journal article" date="2014" name="Front. Microbiol.">
        <title>High frequency of phylogenetically diverse reductive dehalogenase-homologous genes in deep subseafloor sedimentary metagenomes.</title>
        <authorList>
            <person name="Kawai M."/>
            <person name="Futagami T."/>
            <person name="Toyoda A."/>
            <person name="Takaki Y."/>
            <person name="Nishi S."/>
            <person name="Hori S."/>
            <person name="Arai W."/>
            <person name="Tsubouchi T."/>
            <person name="Morono Y."/>
            <person name="Uchiyama I."/>
            <person name="Ito T."/>
            <person name="Fujiyama A."/>
            <person name="Inagaki F."/>
            <person name="Takami H."/>
        </authorList>
    </citation>
    <scope>NUCLEOTIDE SEQUENCE</scope>
    <source>
        <strain evidence="2">Expedition CK06-06</strain>
    </source>
</reference>
<feature type="domain" description="ABC transporter" evidence="1">
    <location>
        <begin position="3"/>
        <end position="31"/>
    </location>
</feature>
<dbReference type="InterPro" id="IPR039421">
    <property type="entry name" value="Type_1_exporter"/>
</dbReference>
<name>X0SMU0_9ZZZZ</name>
<protein>
    <recommendedName>
        <fullName evidence="1">ABC transporter domain-containing protein</fullName>
    </recommendedName>
</protein>
<dbReference type="InterPro" id="IPR027417">
    <property type="entry name" value="P-loop_NTPase"/>
</dbReference>
<feature type="non-terminal residue" evidence="2">
    <location>
        <position position="1"/>
    </location>
</feature>
<gene>
    <name evidence="2" type="ORF">S01H1_01722</name>
</gene>
<dbReference type="PANTHER" id="PTHR43394">
    <property type="entry name" value="ATP-DEPENDENT PERMEASE MDL1, MITOCHONDRIAL"/>
    <property type="match status" value="1"/>
</dbReference>
<evidence type="ECO:0000259" key="1">
    <source>
        <dbReference type="Pfam" id="PF00005"/>
    </source>
</evidence>